<organism evidence="6 7">
    <name type="scientific">Nibricoccus aquaticus</name>
    <dbReference type="NCBI Taxonomy" id="2576891"/>
    <lineage>
        <taxon>Bacteria</taxon>
        <taxon>Pseudomonadati</taxon>
        <taxon>Verrucomicrobiota</taxon>
        <taxon>Opitutia</taxon>
        <taxon>Opitutales</taxon>
        <taxon>Opitutaceae</taxon>
        <taxon>Nibricoccus</taxon>
    </lineage>
</organism>
<keyword evidence="2" id="KW-0479">Metal-binding</keyword>
<keyword evidence="5" id="KW-0411">Iron-sulfur</keyword>
<keyword evidence="1" id="KW-0004">4Fe-4S</keyword>
<protein>
    <submittedName>
        <fullName evidence="6">FAD dependent oxidoreductase family protein</fullName>
    </submittedName>
</protein>
<evidence type="ECO:0000256" key="4">
    <source>
        <dbReference type="ARBA" id="ARBA00023004"/>
    </source>
</evidence>
<name>A0A290QLZ2_9BACT</name>
<evidence type="ECO:0000313" key="6">
    <source>
        <dbReference type="EMBL" id="ATC65551.1"/>
    </source>
</evidence>
<evidence type="ECO:0000256" key="3">
    <source>
        <dbReference type="ARBA" id="ARBA00023002"/>
    </source>
</evidence>
<dbReference type="GO" id="GO:0051539">
    <property type="term" value="F:4 iron, 4 sulfur cluster binding"/>
    <property type="evidence" value="ECO:0007669"/>
    <property type="project" value="UniProtKB-KW"/>
</dbReference>
<keyword evidence="4" id="KW-0408">Iron</keyword>
<dbReference type="Gene3D" id="2.60.120.260">
    <property type="entry name" value="Galactose-binding domain-like"/>
    <property type="match status" value="1"/>
</dbReference>
<keyword evidence="7" id="KW-1185">Reference proteome</keyword>
<accession>A0A290QLZ2</accession>
<dbReference type="RefSeq" id="WP_096057180.1">
    <property type="nucleotide sequence ID" value="NZ_CP023344.1"/>
</dbReference>
<dbReference type="Proteomes" id="UP000217265">
    <property type="component" value="Chromosome"/>
</dbReference>
<evidence type="ECO:0000256" key="2">
    <source>
        <dbReference type="ARBA" id="ARBA00022723"/>
    </source>
</evidence>
<dbReference type="Pfam" id="PF12831">
    <property type="entry name" value="FAD_oxidored"/>
    <property type="match status" value="1"/>
</dbReference>
<dbReference type="PANTHER" id="PTHR43498">
    <property type="entry name" value="FERREDOXIN:COB-COM HETERODISULFIDE REDUCTASE SUBUNIT A"/>
    <property type="match status" value="1"/>
</dbReference>
<dbReference type="KEGG" id="vbh:CMV30_17225"/>
<keyword evidence="3" id="KW-0560">Oxidoreductase</keyword>
<gene>
    <name evidence="6" type="ORF">CMV30_17225</name>
</gene>
<evidence type="ECO:0000256" key="5">
    <source>
        <dbReference type="ARBA" id="ARBA00023014"/>
    </source>
</evidence>
<dbReference type="GO" id="GO:0016491">
    <property type="term" value="F:oxidoreductase activity"/>
    <property type="evidence" value="ECO:0007669"/>
    <property type="project" value="UniProtKB-KW"/>
</dbReference>
<proteinExistence type="predicted"/>
<dbReference type="GO" id="GO:0046872">
    <property type="term" value="F:metal ion binding"/>
    <property type="evidence" value="ECO:0007669"/>
    <property type="project" value="UniProtKB-KW"/>
</dbReference>
<dbReference type="OrthoDB" id="9759982at2"/>
<dbReference type="Gene3D" id="3.50.50.60">
    <property type="entry name" value="FAD/NAD(P)-binding domain"/>
    <property type="match status" value="1"/>
</dbReference>
<evidence type="ECO:0000256" key="1">
    <source>
        <dbReference type="ARBA" id="ARBA00022485"/>
    </source>
</evidence>
<dbReference type="AlphaFoldDB" id="A0A290QLZ2"/>
<dbReference type="InterPro" id="IPR039650">
    <property type="entry name" value="HdrA-like"/>
</dbReference>
<evidence type="ECO:0000313" key="7">
    <source>
        <dbReference type="Proteomes" id="UP000217265"/>
    </source>
</evidence>
<sequence length="597" mass="65913">MTHHELQTDFVVVGGGLAGVCAALAAARNGAKVVLIQDRSVLGGNASSEIRMHTVGADIHGRRPGARETGIIEELRLEDAARNPHRSYAQWDLLLYEKVMGEPNITLLLDTDCTGCVKEKSGSGQKRIVSLNAVRQLTEERFTIRGSFFADCSGDGRLGFEAGAEFTVGREGKSDYGESLALDNSDRQTLGSSIMFTARKYDAPQPFRAPSWVRRFEKREFTFRPIDGFEYGYWWAEWGGQLDTIKDNAVIRHELLRIALGVWDYVKNSGHHPDSANWALDWVGAIPGKRESRRFLGPHVLTQQDLQAGIIFPDTVAYGGWPLDLHPPSGIDATEEAPCRHFHLEHLYGIPLRSLYSRNVANLFFAGRNISATHVAFASTRVMATCAVMGQAIGTAAARAVGARAEEIGAFFSEAEMANLQQRLLRDDAFLPGLRNADENDLARTASVAASSEVIHGAAAQVIDGASREWRPDLGPWADGSTHRWTAASLPAWIELSWPAVRTVREIHLTFDSGLQRELTLSASDSTTKKIVRAPQPELVRDYTLLLDGRPVLEVKDNLLRKRVHRLPAPVAASRLRLQVQTTHGVAEARVFEIRVY</sequence>
<dbReference type="PANTHER" id="PTHR43498:SF1">
    <property type="entry name" value="COB--COM HETERODISULFIDE REDUCTASE IRON-SULFUR SUBUNIT A"/>
    <property type="match status" value="1"/>
</dbReference>
<dbReference type="InterPro" id="IPR036188">
    <property type="entry name" value="FAD/NAD-bd_sf"/>
</dbReference>
<dbReference type="SUPFAM" id="SSF51905">
    <property type="entry name" value="FAD/NAD(P)-binding domain"/>
    <property type="match status" value="1"/>
</dbReference>
<reference evidence="6 7" key="1">
    <citation type="submission" date="2017-09" db="EMBL/GenBank/DDBJ databases">
        <title>Complete genome sequence of Verrucomicrobial strain HZ-65, isolated from freshwater.</title>
        <authorList>
            <person name="Choi A."/>
        </authorList>
    </citation>
    <scope>NUCLEOTIDE SEQUENCE [LARGE SCALE GENOMIC DNA]</scope>
    <source>
        <strain evidence="6 7">HZ-65</strain>
    </source>
</reference>
<dbReference type="EMBL" id="CP023344">
    <property type="protein sequence ID" value="ATC65551.1"/>
    <property type="molecule type" value="Genomic_DNA"/>
</dbReference>